<dbReference type="InterPro" id="IPR027417">
    <property type="entry name" value="P-loop_NTPase"/>
</dbReference>
<sequence>MQGVPHHLLGFLETSRQYTVQEFETDSLKLVDRRDTRSGKGSNISGRHSLLHTIHTFQKKLDNRSKQDTG</sequence>
<comment type="caution">
    <text evidence="1">The sequence shown here is derived from an EMBL/GenBank/DDBJ whole genome shotgun (WGS) entry which is preliminary data.</text>
</comment>
<accession>A0A1R1PTK3</accession>
<gene>
    <name evidence="1" type="ORF">AX774_g2175</name>
</gene>
<dbReference type="Proteomes" id="UP000188320">
    <property type="component" value="Unassembled WGS sequence"/>
</dbReference>
<dbReference type="Gene3D" id="3.40.50.300">
    <property type="entry name" value="P-loop containing nucleotide triphosphate hydrolases"/>
    <property type="match status" value="1"/>
</dbReference>
<evidence type="ECO:0000313" key="2">
    <source>
        <dbReference type="Proteomes" id="UP000188320"/>
    </source>
</evidence>
<dbReference type="EMBL" id="LSSK01000219">
    <property type="protein sequence ID" value="OMH84300.1"/>
    <property type="molecule type" value="Genomic_DNA"/>
</dbReference>
<evidence type="ECO:0000313" key="1">
    <source>
        <dbReference type="EMBL" id="OMH84300.1"/>
    </source>
</evidence>
<protein>
    <submittedName>
        <fullName evidence="1">Uncharacterized protein</fullName>
    </submittedName>
</protein>
<reference evidence="2" key="1">
    <citation type="submission" date="2017-01" db="EMBL/GenBank/DDBJ databases">
        <authorList>
            <person name="Wang Y."/>
            <person name="White M."/>
            <person name="Kvist S."/>
            <person name="Moncalvo J.-M."/>
        </authorList>
    </citation>
    <scope>NUCLEOTIDE SEQUENCE [LARGE SCALE GENOMIC DNA]</scope>
    <source>
        <strain evidence="2">COL-18-3</strain>
    </source>
</reference>
<organism evidence="1 2">
    <name type="scientific">Zancudomyces culisetae</name>
    <name type="common">Gut fungus</name>
    <name type="synonym">Smittium culisetae</name>
    <dbReference type="NCBI Taxonomy" id="1213189"/>
    <lineage>
        <taxon>Eukaryota</taxon>
        <taxon>Fungi</taxon>
        <taxon>Fungi incertae sedis</taxon>
        <taxon>Zoopagomycota</taxon>
        <taxon>Kickxellomycotina</taxon>
        <taxon>Harpellomycetes</taxon>
        <taxon>Harpellales</taxon>
        <taxon>Legeriomycetaceae</taxon>
        <taxon>Zancudomyces</taxon>
    </lineage>
</organism>
<proteinExistence type="predicted"/>
<dbReference type="AlphaFoldDB" id="A0A1R1PTK3"/>
<name>A0A1R1PTK3_ZANCU</name>
<keyword evidence="2" id="KW-1185">Reference proteome</keyword>
<dbReference type="OrthoDB" id="775260at2759"/>